<keyword evidence="2 4" id="KW-0863">Zinc-finger</keyword>
<evidence type="ECO:0000256" key="4">
    <source>
        <dbReference type="PROSITE-ProRule" id="PRU00175"/>
    </source>
</evidence>
<evidence type="ECO:0000313" key="6">
    <source>
        <dbReference type="EMBL" id="KAE8055023.1"/>
    </source>
</evidence>
<evidence type="ECO:0000256" key="1">
    <source>
        <dbReference type="ARBA" id="ARBA00022723"/>
    </source>
</evidence>
<dbReference type="SUPFAM" id="SSF57850">
    <property type="entry name" value="RING/U-box"/>
    <property type="match status" value="1"/>
</dbReference>
<evidence type="ECO:0000256" key="2">
    <source>
        <dbReference type="ARBA" id="ARBA00022771"/>
    </source>
</evidence>
<evidence type="ECO:0000259" key="5">
    <source>
        <dbReference type="PROSITE" id="PS50089"/>
    </source>
</evidence>
<dbReference type="InterPro" id="IPR001841">
    <property type="entry name" value="Znf_RING"/>
</dbReference>
<evidence type="ECO:0000313" key="7">
    <source>
        <dbReference type="Proteomes" id="UP000327013"/>
    </source>
</evidence>
<dbReference type="GO" id="GO:0016567">
    <property type="term" value="P:protein ubiquitination"/>
    <property type="evidence" value="ECO:0007669"/>
    <property type="project" value="TreeGrafter"/>
</dbReference>
<evidence type="ECO:0000256" key="3">
    <source>
        <dbReference type="ARBA" id="ARBA00022833"/>
    </source>
</evidence>
<dbReference type="GO" id="GO:0008270">
    <property type="term" value="F:zinc ion binding"/>
    <property type="evidence" value="ECO:0007669"/>
    <property type="project" value="UniProtKB-KW"/>
</dbReference>
<dbReference type="OrthoDB" id="8062037at2759"/>
<dbReference type="EMBL" id="CM017325">
    <property type="protein sequence ID" value="KAE8055023.1"/>
    <property type="molecule type" value="Genomic_DNA"/>
</dbReference>
<dbReference type="GO" id="GO:0061630">
    <property type="term" value="F:ubiquitin protein ligase activity"/>
    <property type="evidence" value="ECO:0007669"/>
    <property type="project" value="TreeGrafter"/>
</dbReference>
<sequence length="178" mass="19871">MGLICTRLKIPKCKNNGFLLGLLDSSKFVVMVALARLGILNSREQAADTEEDQYSTDSTSYVLVMDGLSPSLIPLQSLMALIKKRLSVMEYSNLLERYGAHDDGDDVDMVCSVCLNCVERSHEVREQPNCCHVFHRECLDRWVDEGRVTCPLCRSLLFPASARGESTRSGRNIAHFVG</sequence>
<name>A0A5N6R3N8_9ROSI</name>
<protein>
    <recommendedName>
        <fullName evidence="5">RING-type domain-containing protein</fullName>
    </recommendedName>
</protein>
<dbReference type="InterPro" id="IPR013083">
    <property type="entry name" value="Znf_RING/FYVE/PHD"/>
</dbReference>
<dbReference type="PANTHER" id="PTHR45969:SF81">
    <property type="entry name" value="OS08G0157400 PROTEIN"/>
    <property type="match status" value="1"/>
</dbReference>
<accession>A0A5N6R3N8</accession>
<gene>
    <name evidence="6" type="ORF">FH972_011893</name>
</gene>
<dbReference type="PANTHER" id="PTHR45969">
    <property type="entry name" value="RING ZINC FINGER PROTEIN-RELATED"/>
    <property type="match status" value="1"/>
</dbReference>
<dbReference type="Proteomes" id="UP000327013">
    <property type="component" value="Chromosome 5"/>
</dbReference>
<keyword evidence="1" id="KW-0479">Metal-binding</keyword>
<dbReference type="Pfam" id="PF13639">
    <property type="entry name" value="zf-RING_2"/>
    <property type="match status" value="1"/>
</dbReference>
<dbReference type="PROSITE" id="PS50089">
    <property type="entry name" value="ZF_RING_2"/>
    <property type="match status" value="1"/>
</dbReference>
<feature type="domain" description="RING-type" evidence="5">
    <location>
        <begin position="111"/>
        <end position="154"/>
    </location>
</feature>
<reference evidence="6 7" key="1">
    <citation type="submission" date="2019-06" db="EMBL/GenBank/DDBJ databases">
        <title>A chromosomal-level reference genome of Carpinus fangiana (Coryloideae, Betulaceae).</title>
        <authorList>
            <person name="Yang X."/>
            <person name="Wang Z."/>
            <person name="Zhang L."/>
            <person name="Hao G."/>
            <person name="Liu J."/>
            <person name="Yang Y."/>
        </authorList>
    </citation>
    <scope>NUCLEOTIDE SEQUENCE [LARGE SCALE GENOMIC DNA]</scope>
    <source>
        <strain evidence="6">Cfa_2016G</strain>
        <tissue evidence="6">Leaf</tissue>
    </source>
</reference>
<keyword evidence="7" id="KW-1185">Reference proteome</keyword>
<dbReference type="SMART" id="SM00184">
    <property type="entry name" value="RING"/>
    <property type="match status" value="1"/>
</dbReference>
<dbReference type="Gene3D" id="3.30.40.10">
    <property type="entry name" value="Zinc/RING finger domain, C3HC4 (zinc finger)"/>
    <property type="match status" value="1"/>
</dbReference>
<organism evidence="6 7">
    <name type="scientific">Carpinus fangiana</name>
    <dbReference type="NCBI Taxonomy" id="176857"/>
    <lineage>
        <taxon>Eukaryota</taxon>
        <taxon>Viridiplantae</taxon>
        <taxon>Streptophyta</taxon>
        <taxon>Embryophyta</taxon>
        <taxon>Tracheophyta</taxon>
        <taxon>Spermatophyta</taxon>
        <taxon>Magnoliopsida</taxon>
        <taxon>eudicotyledons</taxon>
        <taxon>Gunneridae</taxon>
        <taxon>Pentapetalae</taxon>
        <taxon>rosids</taxon>
        <taxon>fabids</taxon>
        <taxon>Fagales</taxon>
        <taxon>Betulaceae</taxon>
        <taxon>Carpinus</taxon>
    </lineage>
</organism>
<dbReference type="AlphaFoldDB" id="A0A5N6R3N8"/>
<keyword evidence="3" id="KW-0862">Zinc</keyword>
<proteinExistence type="predicted"/>